<proteinExistence type="inferred from homology"/>
<evidence type="ECO:0000313" key="17">
    <source>
        <dbReference type="EMBL" id="SBW22878.1"/>
    </source>
</evidence>
<name>A0A1C3NZF6_9ACTN</name>
<keyword evidence="9" id="KW-0560">Oxidoreductase</keyword>
<evidence type="ECO:0000256" key="14">
    <source>
        <dbReference type="ARBA" id="ARBA00032738"/>
    </source>
</evidence>
<reference evidence="18" key="1">
    <citation type="submission" date="2016-02" db="EMBL/GenBank/DDBJ databases">
        <authorList>
            <person name="Wibberg D."/>
        </authorList>
    </citation>
    <scope>NUCLEOTIDE SEQUENCE [LARGE SCALE GENOMIC DNA]</scope>
</reference>
<dbReference type="GO" id="GO:0047091">
    <property type="term" value="F:L-lysine 6-monooxygenase (NADPH) activity"/>
    <property type="evidence" value="ECO:0007669"/>
    <property type="project" value="UniProtKB-EC"/>
</dbReference>
<comment type="pathway">
    <text evidence="2">Siderophore biosynthesis.</text>
</comment>
<evidence type="ECO:0000256" key="5">
    <source>
        <dbReference type="ARBA" id="ARBA00016406"/>
    </source>
</evidence>
<keyword evidence="6" id="KW-0285">Flavoprotein</keyword>
<feature type="compositionally biased region" description="Basic and acidic residues" evidence="16">
    <location>
        <begin position="427"/>
        <end position="445"/>
    </location>
</feature>
<keyword evidence="18" id="KW-1185">Reference proteome</keyword>
<organism evidence="17 18">
    <name type="scientific">Candidatus Protofrankia californiensis</name>
    <dbReference type="NCBI Taxonomy" id="1839754"/>
    <lineage>
        <taxon>Bacteria</taxon>
        <taxon>Bacillati</taxon>
        <taxon>Actinomycetota</taxon>
        <taxon>Actinomycetes</taxon>
        <taxon>Frankiales</taxon>
        <taxon>Frankiaceae</taxon>
        <taxon>Protofrankia</taxon>
    </lineage>
</organism>
<protein>
    <recommendedName>
        <fullName evidence="5">L-lysine N6-monooxygenase MbtG</fullName>
        <ecNumber evidence="4">1.14.13.59</ecNumber>
    </recommendedName>
    <alternativeName>
        <fullName evidence="14">Lysine 6-N-hydroxylase</fullName>
    </alternativeName>
    <alternativeName>
        <fullName evidence="13">Lysine N6-hydroxylase</fullName>
    </alternativeName>
    <alternativeName>
        <fullName evidence="11">Lysine-N-oxygenase</fullName>
    </alternativeName>
    <alternativeName>
        <fullName evidence="12">Mycobactin synthase protein G</fullName>
    </alternativeName>
</protein>
<dbReference type="EMBL" id="FLUV01001367">
    <property type="protein sequence ID" value="SBW22878.1"/>
    <property type="molecule type" value="Genomic_DNA"/>
</dbReference>
<evidence type="ECO:0000256" key="6">
    <source>
        <dbReference type="ARBA" id="ARBA00022630"/>
    </source>
</evidence>
<dbReference type="SUPFAM" id="SSF51905">
    <property type="entry name" value="FAD/NAD(P)-binding domain"/>
    <property type="match status" value="1"/>
</dbReference>
<evidence type="ECO:0000256" key="9">
    <source>
        <dbReference type="ARBA" id="ARBA00023002"/>
    </source>
</evidence>
<evidence type="ECO:0000256" key="3">
    <source>
        <dbReference type="ARBA" id="ARBA00007588"/>
    </source>
</evidence>
<evidence type="ECO:0000256" key="16">
    <source>
        <dbReference type="SAM" id="MobiDB-lite"/>
    </source>
</evidence>
<evidence type="ECO:0000256" key="12">
    <source>
        <dbReference type="ARBA" id="ARBA00031158"/>
    </source>
</evidence>
<dbReference type="Gene3D" id="3.50.50.60">
    <property type="entry name" value="FAD/NAD(P)-binding domain"/>
    <property type="match status" value="1"/>
</dbReference>
<comment type="similarity">
    <text evidence="3">Belongs to the lysine N(6)-hydroxylase/L-ornithine N(5)-oxygenase family.</text>
</comment>
<evidence type="ECO:0000256" key="15">
    <source>
        <dbReference type="ARBA" id="ARBA00048407"/>
    </source>
</evidence>
<evidence type="ECO:0000256" key="4">
    <source>
        <dbReference type="ARBA" id="ARBA00013076"/>
    </source>
</evidence>
<evidence type="ECO:0000256" key="11">
    <source>
        <dbReference type="ARBA" id="ARBA00029939"/>
    </source>
</evidence>
<feature type="compositionally biased region" description="Basic residues" evidence="16">
    <location>
        <begin position="376"/>
        <end position="396"/>
    </location>
</feature>
<dbReference type="InterPro" id="IPR025700">
    <property type="entry name" value="Lys/Orn_oxygenase"/>
</dbReference>
<accession>A0A1C3NZF6</accession>
<evidence type="ECO:0000313" key="18">
    <source>
        <dbReference type="Proteomes" id="UP000199013"/>
    </source>
</evidence>
<keyword evidence="8" id="KW-0521">NADP</keyword>
<dbReference type="AlphaFoldDB" id="A0A1C3NZF6"/>
<dbReference type="PRINTS" id="PR00368">
    <property type="entry name" value="FADPNR"/>
</dbReference>
<evidence type="ECO:0000256" key="10">
    <source>
        <dbReference type="ARBA" id="ARBA00023033"/>
    </source>
</evidence>
<evidence type="ECO:0000256" key="7">
    <source>
        <dbReference type="ARBA" id="ARBA00022827"/>
    </source>
</evidence>
<keyword evidence="7" id="KW-0274">FAD</keyword>
<gene>
    <name evidence="17" type="ORF">FDG2_3254</name>
</gene>
<keyword evidence="10" id="KW-0503">Monooxygenase</keyword>
<evidence type="ECO:0000256" key="1">
    <source>
        <dbReference type="ARBA" id="ARBA00001974"/>
    </source>
</evidence>
<dbReference type="PRINTS" id="PR00411">
    <property type="entry name" value="PNDRDTASEI"/>
</dbReference>
<comment type="catalytic activity">
    <reaction evidence="15">
        <text>L-lysine + NADPH + O2 = N(6)-hydroxy-L-lysine + NADP(+) + H2O</text>
        <dbReference type="Rhea" id="RHEA:23228"/>
        <dbReference type="ChEBI" id="CHEBI:15377"/>
        <dbReference type="ChEBI" id="CHEBI:15379"/>
        <dbReference type="ChEBI" id="CHEBI:32551"/>
        <dbReference type="ChEBI" id="CHEBI:57783"/>
        <dbReference type="ChEBI" id="CHEBI:57820"/>
        <dbReference type="ChEBI" id="CHEBI:58349"/>
        <dbReference type="EC" id="1.14.13.59"/>
    </reaction>
</comment>
<dbReference type="Pfam" id="PF13434">
    <property type="entry name" value="Lys_Orn_oxgnase"/>
    <property type="match status" value="1"/>
</dbReference>
<comment type="cofactor">
    <cofactor evidence="1">
        <name>FAD</name>
        <dbReference type="ChEBI" id="CHEBI:57692"/>
    </cofactor>
</comment>
<sequence>MTATQHAGSGATGPAQDSAPFDLVGVGFGPGNLGLAIAAAEHPAPLRVRFLERQDRFGWHRGMLIPEARMQIPFVKDLATVRNPTSGFGFLSYLAERGRLVDFLNRQTFFPTRLEYHDYLSWAAEQFDDVVDYGSEVVEVGPGEVGDSEDGPVLDIVARRDGRTVRHRAYAVVIATGLRPHLPPGVTSGDRVWHNCDLVPNVARLQSERRIPRRFVVVGAGQSAAESIEFLHRSFPGAEVHAVFDRWGFSPADDSAFANRVFDPDAAHDFHRSPPHVRRQIVERHRNTNYAVVDPDLIESIYEKHYAELVDGDERLHFHPMSRVEQVDLTSDGPSVVVWSGVKSTSTVIACRHDRLRHRLSIERPGPVPARDHPTPRRPRTGRHRRQLSPRPRRHGGPGLRPRGYRAHPRTWLDAAVQHRRAHRRDHRLDRRAPTRAGREDDRAPDGAVLTRSS</sequence>
<dbReference type="Proteomes" id="UP000199013">
    <property type="component" value="Unassembled WGS sequence"/>
</dbReference>
<dbReference type="PANTHER" id="PTHR42802:SF1">
    <property type="entry name" value="L-ORNITHINE N(5)-MONOOXYGENASE"/>
    <property type="match status" value="1"/>
</dbReference>
<dbReference type="PANTHER" id="PTHR42802">
    <property type="entry name" value="MONOOXYGENASE"/>
    <property type="match status" value="1"/>
</dbReference>
<evidence type="ECO:0000256" key="2">
    <source>
        <dbReference type="ARBA" id="ARBA00004924"/>
    </source>
</evidence>
<feature type="region of interest" description="Disordered" evidence="16">
    <location>
        <begin position="360"/>
        <end position="454"/>
    </location>
</feature>
<dbReference type="EC" id="1.14.13.59" evidence="4"/>
<evidence type="ECO:0000256" key="8">
    <source>
        <dbReference type="ARBA" id="ARBA00022857"/>
    </source>
</evidence>
<dbReference type="InterPro" id="IPR036188">
    <property type="entry name" value="FAD/NAD-bd_sf"/>
</dbReference>
<evidence type="ECO:0000256" key="13">
    <source>
        <dbReference type="ARBA" id="ARBA00032493"/>
    </source>
</evidence>